<comment type="caution">
    <text evidence="1">The sequence shown here is derived from an EMBL/GenBank/DDBJ whole genome shotgun (WGS) entry which is preliminary data.</text>
</comment>
<dbReference type="Proteomes" id="UP001319846">
    <property type="component" value="Unassembled WGS sequence"/>
</dbReference>
<evidence type="ECO:0000313" key="1">
    <source>
        <dbReference type="EMBL" id="MBZ5489136.1"/>
    </source>
</evidence>
<organism evidence="1 2">
    <name type="scientific">Vreelandella aquamarina</name>
    <dbReference type="NCBI Taxonomy" id="77097"/>
    <lineage>
        <taxon>Bacteria</taxon>
        <taxon>Pseudomonadati</taxon>
        <taxon>Pseudomonadota</taxon>
        <taxon>Gammaproteobacteria</taxon>
        <taxon>Oceanospirillales</taxon>
        <taxon>Halomonadaceae</taxon>
        <taxon>Vreelandella</taxon>
    </lineage>
</organism>
<proteinExistence type="predicted"/>
<sequence>MGKAVKAVSSVVTAAVRPFNKVFGLLMPKVPNAAGSGMTGSELKQVIRSSKEPARYVFGEVGTGALLAWAQEEPGEQDEGERLYLVYVLTEGTIHSLDQIYVNQEPVATAGDLIEYELVSGATAPNQYMLEHSPDWRETMIGRGLTWVRVTLKYDPEYFASGIPDLLFEYHGRNDIYDPRSTATGYSDNAALVILWYVRHRLRVPDDEILWDTFIDAANICDEAITNPDGSRERRYTVSGGFRADERKDRVLADLMAACAGSLLRVGGQIGLQVGAYYGPAEFTIDENMVIGTVTGQTEVSRADAVNTMRGTFVSREQRWVETDYPAVSVAEWIEEDGGPIEDSLNLRFVSSPYQAQRLANIELRRKRAGGRLELALNFRGYACRPGRVVRVDLPSLNIQGEFAVVDWDFSGENGCKVKLRAEQPEIYDDAVGQPFDATNFIRLPAGGIGSPTGLRYQVESVGEVVQGVLLWNPVDAALHYNVVIKHDGQSVQSAQVPAGVERCEIGGLVSGNYVAEVRARGRLGQSGPASVNFTVLAPATPERVIFTRGNREVTLIPQLPPGASLGGGYYRYYVTQSEGATQPQATYLGEGLSFTHTGLSPATRYYYYVQSVNAYGSSAFLRVSVETTNDFQEEIEAINDGLTRPGGVLEQFDGRLTENSEAIQSAQKSIADLKSELEELDPEKQGARIDELQQIIEREEKMQVIRYLGMRVQTMNGAAQQDTDRIVEANDRFSISQRVETLSTDYQGNKANVRQELTALSEEDAALARSLESYRVDVGEEFAEVNQQLTAVYDPATGAVARAVTTVETANGKAMIGMQVDGTTAEIVAVANTFAVMNPVSGELVTAFVVSDGRVIMPEAFIDRLDFTKLRSSDGRLVFENGKLRADLLEVTTMVSSVTAANGRPAFAFWSHGGFELNAVNGSARVEQRPTFTRMYQGNVLVVEIGELS</sequence>
<accession>A0ACC5VY44</accession>
<evidence type="ECO:0000313" key="2">
    <source>
        <dbReference type="Proteomes" id="UP001319846"/>
    </source>
</evidence>
<name>A0ACC5VY44_9GAMM</name>
<reference evidence="1" key="1">
    <citation type="submission" date="2020-06" db="EMBL/GenBank/DDBJ databases">
        <title>Whole Genome Sequence of Halomonas aquamarina MB598.</title>
        <authorList>
            <person name="Pervaiz M."/>
            <person name="Fariq A."/>
            <person name="Yasmin A."/>
            <person name="Welch M."/>
        </authorList>
    </citation>
    <scope>NUCLEOTIDE SEQUENCE</scope>
    <source>
        <strain evidence="1">MB598</strain>
    </source>
</reference>
<protein>
    <submittedName>
        <fullName evidence="1">DUF1983 domain-containing protein</fullName>
    </submittedName>
</protein>
<gene>
    <name evidence="1" type="ORF">HW452_16575</name>
</gene>
<keyword evidence="2" id="KW-1185">Reference proteome</keyword>
<dbReference type="EMBL" id="JABYQT010000017">
    <property type="protein sequence ID" value="MBZ5489136.1"/>
    <property type="molecule type" value="Genomic_DNA"/>
</dbReference>